<accession>A0A4D9DYE0</accession>
<organism evidence="4 5">
    <name type="scientific">Platysternon megacephalum</name>
    <name type="common">big-headed turtle</name>
    <dbReference type="NCBI Taxonomy" id="55544"/>
    <lineage>
        <taxon>Eukaryota</taxon>
        <taxon>Metazoa</taxon>
        <taxon>Chordata</taxon>
        <taxon>Craniata</taxon>
        <taxon>Vertebrata</taxon>
        <taxon>Euteleostomi</taxon>
        <taxon>Archelosauria</taxon>
        <taxon>Testudinata</taxon>
        <taxon>Testudines</taxon>
        <taxon>Cryptodira</taxon>
        <taxon>Durocryptodira</taxon>
        <taxon>Testudinoidea</taxon>
        <taxon>Platysternidae</taxon>
        <taxon>Platysternon</taxon>
    </lineage>
</organism>
<dbReference type="PROSITE" id="PS50026">
    <property type="entry name" value="EGF_3"/>
    <property type="match status" value="1"/>
</dbReference>
<feature type="signal peptide" evidence="2">
    <location>
        <begin position="1"/>
        <end position="22"/>
    </location>
</feature>
<dbReference type="Proteomes" id="UP000297703">
    <property type="component" value="Unassembled WGS sequence"/>
</dbReference>
<feature type="chain" id="PRO_5020041893" evidence="2">
    <location>
        <begin position="23"/>
        <end position="111"/>
    </location>
</feature>
<keyword evidence="1" id="KW-1015">Disulfide bond</keyword>
<proteinExistence type="predicted"/>
<dbReference type="Gene3D" id="2.10.25.10">
    <property type="entry name" value="Laminin"/>
    <property type="match status" value="1"/>
</dbReference>
<reference evidence="4 5" key="1">
    <citation type="submission" date="2019-04" db="EMBL/GenBank/DDBJ databases">
        <title>Draft genome of the big-headed turtle Platysternon megacephalum.</title>
        <authorList>
            <person name="Gong S."/>
        </authorList>
    </citation>
    <scope>NUCLEOTIDE SEQUENCE [LARGE SCALE GENOMIC DNA]</scope>
    <source>
        <strain evidence="4">DO16091913</strain>
        <tissue evidence="4">Muscle</tissue>
    </source>
</reference>
<dbReference type="PROSITE" id="PS00022">
    <property type="entry name" value="EGF_1"/>
    <property type="match status" value="1"/>
</dbReference>
<dbReference type="SMART" id="SM00181">
    <property type="entry name" value="EGF"/>
    <property type="match status" value="1"/>
</dbReference>
<evidence type="ECO:0000256" key="1">
    <source>
        <dbReference type="PROSITE-ProRule" id="PRU00076"/>
    </source>
</evidence>
<name>A0A4D9DYE0_9SAUR</name>
<feature type="domain" description="EGF-like" evidence="3">
    <location>
        <begin position="33"/>
        <end position="83"/>
    </location>
</feature>
<dbReference type="InterPro" id="IPR000742">
    <property type="entry name" value="EGF"/>
</dbReference>
<keyword evidence="4" id="KW-0675">Receptor</keyword>
<dbReference type="SUPFAM" id="SSF57196">
    <property type="entry name" value="EGF/Laminin"/>
    <property type="match status" value="1"/>
</dbReference>
<keyword evidence="1" id="KW-0245">EGF-like domain</keyword>
<evidence type="ECO:0000256" key="2">
    <source>
        <dbReference type="SAM" id="SignalP"/>
    </source>
</evidence>
<evidence type="ECO:0000313" key="4">
    <source>
        <dbReference type="EMBL" id="TFK01162.1"/>
    </source>
</evidence>
<comment type="caution">
    <text evidence="4">The sequence shown here is derived from an EMBL/GenBank/DDBJ whole genome shotgun (WGS) entry which is preliminary data.</text>
</comment>
<keyword evidence="5" id="KW-1185">Reference proteome</keyword>
<sequence length="111" mass="11319">MPRAAPLLLLLLSLAQRRACLAGSVSAASPGPAGDPCLSQPCWNNGTCSPAPARGPAAPRRLPLPQPAYSCACPAGVTGTHCQVQILLFCYGELEAPAYSETGAFSAVLRG</sequence>
<dbReference type="EMBL" id="QXTE01000238">
    <property type="protein sequence ID" value="TFK01162.1"/>
    <property type="molecule type" value="Genomic_DNA"/>
</dbReference>
<dbReference type="FunFam" id="2.10.25.10:FF:000667">
    <property type="entry name" value="Delta/notch like EGF repeat containing"/>
    <property type="match status" value="1"/>
</dbReference>
<evidence type="ECO:0000259" key="3">
    <source>
        <dbReference type="PROSITE" id="PS50026"/>
    </source>
</evidence>
<feature type="disulfide bond" evidence="1">
    <location>
        <begin position="73"/>
        <end position="82"/>
    </location>
</feature>
<protein>
    <submittedName>
        <fullName evidence="4">Delta and Notch-like epidermal growth factor-related receptor</fullName>
    </submittedName>
</protein>
<comment type="caution">
    <text evidence="1">Lacks conserved residue(s) required for the propagation of feature annotation.</text>
</comment>
<dbReference type="AlphaFoldDB" id="A0A4D9DYE0"/>
<dbReference type="STRING" id="55544.A0A4D9DYE0"/>
<reference evidence="4 5" key="2">
    <citation type="submission" date="2019-04" db="EMBL/GenBank/DDBJ databases">
        <title>The genome sequence of big-headed turtle.</title>
        <authorList>
            <person name="Gong S."/>
        </authorList>
    </citation>
    <scope>NUCLEOTIDE SEQUENCE [LARGE SCALE GENOMIC DNA]</scope>
    <source>
        <strain evidence="4">DO16091913</strain>
        <tissue evidence="4">Muscle</tissue>
    </source>
</reference>
<gene>
    <name evidence="4" type="ORF">DR999_PMT16662</name>
</gene>
<keyword evidence="2" id="KW-0732">Signal</keyword>
<evidence type="ECO:0000313" key="5">
    <source>
        <dbReference type="Proteomes" id="UP000297703"/>
    </source>
</evidence>